<comment type="caution">
    <text evidence="2">The sequence shown here is derived from an EMBL/GenBank/DDBJ whole genome shotgun (WGS) entry which is preliminary data.</text>
</comment>
<feature type="transmembrane region" description="Helical" evidence="1">
    <location>
        <begin position="89"/>
        <end position="109"/>
    </location>
</feature>
<evidence type="ECO:0000256" key="1">
    <source>
        <dbReference type="SAM" id="Phobius"/>
    </source>
</evidence>
<feature type="transmembrane region" description="Helical" evidence="1">
    <location>
        <begin position="12"/>
        <end position="28"/>
    </location>
</feature>
<proteinExistence type="predicted"/>
<dbReference type="RefSeq" id="WP_209701089.1">
    <property type="nucleotide sequence ID" value="NZ_JAGGLM010000003.1"/>
</dbReference>
<accession>A0ABS4KQ55</accession>
<keyword evidence="1" id="KW-0472">Membrane</keyword>
<dbReference type="EMBL" id="JAGGLM010000003">
    <property type="protein sequence ID" value="MBP2032159.1"/>
    <property type="molecule type" value="Genomic_DNA"/>
</dbReference>
<keyword evidence="3" id="KW-1185">Reference proteome</keyword>
<reference evidence="2 3" key="1">
    <citation type="submission" date="2021-03" db="EMBL/GenBank/DDBJ databases">
        <title>Genomic Encyclopedia of Type Strains, Phase IV (KMG-IV): sequencing the most valuable type-strain genomes for metagenomic binning, comparative biology and taxonomic classification.</title>
        <authorList>
            <person name="Goeker M."/>
        </authorList>
    </citation>
    <scope>NUCLEOTIDE SEQUENCE [LARGE SCALE GENOMIC DNA]</scope>
    <source>
        <strain evidence="2 3">DSM 28783</strain>
    </source>
</reference>
<feature type="transmembrane region" description="Helical" evidence="1">
    <location>
        <begin position="62"/>
        <end position="83"/>
    </location>
</feature>
<evidence type="ECO:0000313" key="2">
    <source>
        <dbReference type="EMBL" id="MBP2032159.1"/>
    </source>
</evidence>
<dbReference type="Proteomes" id="UP001519307">
    <property type="component" value="Unassembled WGS sequence"/>
</dbReference>
<protein>
    <submittedName>
        <fullName evidence="2">Preprotein translocase subunit SecG</fullName>
    </submittedName>
</protein>
<gene>
    <name evidence="2" type="ORF">J2Z42_000824</name>
</gene>
<feature type="transmembrane region" description="Helical" evidence="1">
    <location>
        <begin position="34"/>
        <end position="50"/>
    </location>
</feature>
<feature type="transmembrane region" description="Helical" evidence="1">
    <location>
        <begin position="121"/>
        <end position="142"/>
    </location>
</feature>
<keyword evidence="1" id="KW-0812">Transmembrane</keyword>
<sequence length="148" mass="16860">MKLKNTNLNFNIKLLCFSAFITSAYFFINKLQFIAIIPILMCIYDGFIIFKNIKNRDGLKISAFLITILFLIIILHVVIVYGLASPVPIFLTFILTNLFFIYNVILHIYNRYKKLTMALLIVLWVICDSLPILMIMVLSAGLSSGISG</sequence>
<evidence type="ECO:0000313" key="3">
    <source>
        <dbReference type="Proteomes" id="UP001519307"/>
    </source>
</evidence>
<keyword evidence="1" id="KW-1133">Transmembrane helix</keyword>
<name>A0ABS4KQ55_9CLOT</name>
<organism evidence="2 3">
    <name type="scientific">Clostridium algifaecis</name>
    <dbReference type="NCBI Taxonomy" id="1472040"/>
    <lineage>
        <taxon>Bacteria</taxon>
        <taxon>Bacillati</taxon>
        <taxon>Bacillota</taxon>
        <taxon>Clostridia</taxon>
        <taxon>Eubacteriales</taxon>
        <taxon>Clostridiaceae</taxon>
        <taxon>Clostridium</taxon>
    </lineage>
</organism>